<gene>
    <name evidence="5 9" type="primary">rplE</name>
    <name evidence="9" type="ORF">KOR34_17110</name>
</gene>
<feature type="domain" description="Large ribosomal subunit protein uL5 N-terminal" evidence="7">
    <location>
        <begin position="25"/>
        <end position="81"/>
    </location>
</feature>
<dbReference type="GO" id="GO:0006412">
    <property type="term" value="P:translation"/>
    <property type="evidence" value="ECO:0007669"/>
    <property type="project" value="UniProtKB-UniRule"/>
</dbReference>
<keyword evidence="5" id="KW-0699">rRNA-binding</keyword>
<dbReference type="GO" id="GO:0005840">
    <property type="term" value="C:ribosome"/>
    <property type="evidence" value="ECO:0007669"/>
    <property type="project" value="UniProtKB-KW"/>
</dbReference>
<dbReference type="PANTHER" id="PTHR11994">
    <property type="entry name" value="60S RIBOSOMAL PROTEIN L11-RELATED"/>
    <property type="match status" value="1"/>
</dbReference>
<dbReference type="InterPro" id="IPR020930">
    <property type="entry name" value="Ribosomal_uL5_bac-type"/>
</dbReference>
<comment type="subunit">
    <text evidence="5">Part of the 50S ribosomal subunit; part of the 5S rRNA/L5/L18/L25 subcomplex. Contacts the 5S rRNA and the P site tRNA. Forms a bridge to the 30S subunit in the 70S ribosome.</text>
</comment>
<dbReference type="RefSeq" id="WP_146563951.1">
    <property type="nucleotide sequence ID" value="NZ_SIHJ01000001.1"/>
</dbReference>
<dbReference type="GO" id="GO:0019843">
    <property type="term" value="F:rRNA binding"/>
    <property type="evidence" value="ECO:0007669"/>
    <property type="project" value="UniProtKB-UniRule"/>
</dbReference>
<dbReference type="EMBL" id="SIHJ01000001">
    <property type="protein sequence ID" value="TWT36771.1"/>
    <property type="molecule type" value="Genomic_DNA"/>
</dbReference>
<dbReference type="AlphaFoldDB" id="A0A5C5VFA2"/>
<proteinExistence type="inferred from homology"/>
<dbReference type="SUPFAM" id="SSF55282">
    <property type="entry name" value="RL5-like"/>
    <property type="match status" value="1"/>
</dbReference>
<feature type="domain" description="Large ribosomal subunit protein uL5 C-terminal" evidence="8">
    <location>
        <begin position="85"/>
        <end position="178"/>
    </location>
</feature>
<dbReference type="Gene3D" id="3.30.1440.10">
    <property type="match status" value="1"/>
</dbReference>
<comment type="similarity">
    <text evidence="1 5 6">Belongs to the universal ribosomal protein uL5 family.</text>
</comment>
<dbReference type="NCBIfam" id="NF000585">
    <property type="entry name" value="PRK00010.1"/>
    <property type="match status" value="1"/>
</dbReference>
<protein>
    <recommendedName>
        <fullName evidence="4 5">Large ribosomal subunit protein uL5</fullName>
    </recommendedName>
</protein>
<dbReference type="PROSITE" id="PS00358">
    <property type="entry name" value="RIBOSOMAL_L5"/>
    <property type="match status" value="1"/>
</dbReference>
<evidence type="ECO:0000259" key="7">
    <source>
        <dbReference type="Pfam" id="PF00281"/>
    </source>
</evidence>
<keyword evidence="5" id="KW-0820">tRNA-binding</keyword>
<evidence type="ECO:0000256" key="1">
    <source>
        <dbReference type="ARBA" id="ARBA00008553"/>
    </source>
</evidence>
<dbReference type="GO" id="GO:1990904">
    <property type="term" value="C:ribonucleoprotein complex"/>
    <property type="evidence" value="ECO:0007669"/>
    <property type="project" value="UniProtKB-KW"/>
</dbReference>
<evidence type="ECO:0000313" key="9">
    <source>
        <dbReference type="EMBL" id="TWT36771.1"/>
    </source>
</evidence>
<dbReference type="InterPro" id="IPR031310">
    <property type="entry name" value="Ribosomal_uL5_N"/>
</dbReference>
<evidence type="ECO:0000256" key="3">
    <source>
        <dbReference type="ARBA" id="ARBA00023274"/>
    </source>
</evidence>
<evidence type="ECO:0000256" key="5">
    <source>
        <dbReference type="HAMAP-Rule" id="MF_01333"/>
    </source>
</evidence>
<evidence type="ECO:0000256" key="4">
    <source>
        <dbReference type="ARBA" id="ARBA00035245"/>
    </source>
</evidence>
<dbReference type="FunFam" id="3.30.1440.10:FF:000001">
    <property type="entry name" value="50S ribosomal protein L5"/>
    <property type="match status" value="1"/>
</dbReference>
<organism evidence="9 10">
    <name type="scientific">Posidoniimonas corsicana</name>
    <dbReference type="NCBI Taxonomy" id="1938618"/>
    <lineage>
        <taxon>Bacteria</taxon>
        <taxon>Pseudomonadati</taxon>
        <taxon>Planctomycetota</taxon>
        <taxon>Planctomycetia</taxon>
        <taxon>Pirellulales</taxon>
        <taxon>Lacipirellulaceae</taxon>
        <taxon>Posidoniimonas</taxon>
    </lineage>
</organism>
<keyword evidence="3 5" id="KW-0687">Ribonucleoprotein</keyword>
<dbReference type="HAMAP" id="MF_01333_B">
    <property type="entry name" value="Ribosomal_uL5_B"/>
    <property type="match status" value="1"/>
</dbReference>
<comment type="caution">
    <text evidence="9">The sequence shown here is derived from an EMBL/GenBank/DDBJ whole genome shotgun (WGS) entry which is preliminary data.</text>
</comment>
<dbReference type="GO" id="GO:0003735">
    <property type="term" value="F:structural constituent of ribosome"/>
    <property type="evidence" value="ECO:0007669"/>
    <property type="project" value="InterPro"/>
</dbReference>
<sequence length="186" mass="20731">MSARLKDRYENEILPQLVEKLGRKNVLSLPRLEKIVVSMGVGSAIADKKHIEEAQAALTDISGQKAVICRARKSVAGFKLREGMPIGAKVTIRGVRMYEFLDRLISIALPRVRDFRGCKRSAFDGNGNYSLGLTEQLVFPELNPDKYLRPQGMNIAICCRGGSDDDSRLLLEMFGFPFQRNEEAAA</sequence>
<accession>A0A5C5VFA2</accession>
<dbReference type="Pfam" id="PF00673">
    <property type="entry name" value="Ribosomal_L5_C"/>
    <property type="match status" value="1"/>
</dbReference>
<dbReference type="GO" id="GO:0000049">
    <property type="term" value="F:tRNA binding"/>
    <property type="evidence" value="ECO:0007669"/>
    <property type="project" value="UniProtKB-UniRule"/>
</dbReference>
<evidence type="ECO:0000259" key="8">
    <source>
        <dbReference type="Pfam" id="PF00673"/>
    </source>
</evidence>
<keyword evidence="5" id="KW-0694">RNA-binding</keyword>
<dbReference type="InterPro" id="IPR020929">
    <property type="entry name" value="Ribosomal_uL5_CS"/>
</dbReference>
<dbReference type="InterPro" id="IPR022803">
    <property type="entry name" value="Ribosomal_uL5_dom_sf"/>
</dbReference>
<comment type="function">
    <text evidence="5">This is 1 of the proteins that bind and probably mediate the attachment of the 5S RNA into the large ribosomal subunit, where it forms part of the central protuberance. In the 70S ribosome it contacts protein S13 of the 30S subunit (bridge B1b), connecting the 2 subunits; this bridge is implicated in subunit movement. Contacts the P site tRNA; the 5S rRNA and some of its associated proteins might help stabilize positioning of ribosome-bound tRNAs.</text>
</comment>
<dbReference type="PIRSF" id="PIRSF002161">
    <property type="entry name" value="Ribosomal_L5"/>
    <property type="match status" value="1"/>
</dbReference>
<dbReference type="InterPro" id="IPR002132">
    <property type="entry name" value="Ribosomal_uL5"/>
</dbReference>
<evidence type="ECO:0000256" key="6">
    <source>
        <dbReference type="RuleBase" id="RU003930"/>
    </source>
</evidence>
<dbReference type="Pfam" id="PF00281">
    <property type="entry name" value="Ribosomal_L5"/>
    <property type="match status" value="1"/>
</dbReference>
<dbReference type="Proteomes" id="UP000316714">
    <property type="component" value="Unassembled WGS sequence"/>
</dbReference>
<dbReference type="InterPro" id="IPR031309">
    <property type="entry name" value="Ribosomal_uL5_C"/>
</dbReference>
<name>A0A5C5VFA2_9BACT</name>
<dbReference type="OrthoDB" id="9806626at2"/>
<evidence type="ECO:0000256" key="2">
    <source>
        <dbReference type="ARBA" id="ARBA00022980"/>
    </source>
</evidence>
<reference evidence="9 10" key="1">
    <citation type="submission" date="2019-02" db="EMBL/GenBank/DDBJ databases">
        <title>Deep-cultivation of Planctomycetes and their phenomic and genomic characterization uncovers novel biology.</title>
        <authorList>
            <person name="Wiegand S."/>
            <person name="Jogler M."/>
            <person name="Boedeker C."/>
            <person name="Pinto D."/>
            <person name="Vollmers J."/>
            <person name="Rivas-Marin E."/>
            <person name="Kohn T."/>
            <person name="Peeters S.H."/>
            <person name="Heuer A."/>
            <person name="Rast P."/>
            <person name="Oberbeckmann S."/>
            <person name="Bunk B."/>
            <person name="Jeske O."/>
            <person name="Meyerdierks A."/>
            <person name="Storesund J.E."/>
            <person name="Kallscheuer N."/>
            <person name="Luecker S."/>
            <person name="Lage O.M."/>
            <person name="Pohl T."/>
            <person name="Merkel B.J."/>
            <person name="Hornburger P."/>
            <person name="Mueller R.-W."/>
            <person name="Bruemmer F."/>
            <person name="Labrenz M."/>
            <person name="Spormann A.M."/>
            <person name="Op Den Camp H."/>
            <person name="Overmann J."/>
            <person name="Amann R."/>
            <person name="Jetten M.S.M."/>
            <person name="Mascher T."/>
            <person name="Medema M.H."/>
            <person name="Devos D.P."/>
            <person name="Kaster A.-K."/>
            <person name="Ovreas L."/>
            <person name="Rohde M."/>
            <person name="Galperin M.Y."/>
            <person name="Jogler C."/>
        </authorList>
    </citation>
    <scope>NUCLEOTIDE SEQUENCE [LARGE SCALE GENOMIC DNA]</scope>
    <source>
        <strain evidence="9 10">KOR34</strain>
    </source>
</reference>
<evidence type="ECO:0000313" key="10">
    <source>
        <dbReference type="Proteomes" id="UP000316714"/>
    </source>
</evidence>
<keyword evidence="10" id="KW-1185">Reference proteome</keyword>
<keyword evidence="2 5" id="KW-0689">Ribosomal protein</keyword>